<dbReference type="OrthoDB" id="8967181at2"/>
<evidence type="ECO:0000313" key="1">
    <source>
        <dbReference type="EMBL" id="AQV95246.1"/>
    </source>
</evidence>
<dbReference type="AlphaFoldDB" id="A0A1U9UR74"/>
<proteinExistence type="predicted"/>
<organism evidence="1 2">
    <name type="scientific">Cupriavidus necator</name>
    <name type="common">Alcaligenes eutrophus</name>
    <name type="synonym">Ralstonia eutropha</name>
    <dbReference type="NCBI Taxonomy" id="106590"/>
    <lineage>
        <taxon>Bacteria</taxon>
        <taxon>Pseudomonadati</taxon>
        <taxon>Pseudomonadota</taxon>
        <taxon>Betaproteobacteria</taxon>
        <taxon>Burkholderiales</taxon>
        <taxon>Burkholderiaceae</taxon>
        <taxon>Cupriavidus</taxon>
    </lineage>
</organism>
<accession>A0A1U9UR74</accession>
<gene>
    <name evidence="1" type="ORF">BJN34_15310</name>
</gene>
<protein>
    <submittedName>
        <fullName evidence="1">Uncharacterized protein</fullName>
    </submittedName>
</protein>
<dbReference type="Proteomes" id="UP000189627">
    <property type="component" value="Chromosome 1"/>
</dbReference>
<sequence>MKETIVPDPAPRILYQRLPALRLLRDRHPAASVRARLGFVRLAPTHLHRAATLLIDWDLAAGDGWPRLQPPSSPLPKTFRRPGVRRYAGFPWSSGKWT</sequence>
<dbReference type="EMBL" id="CP017757">
    <property type="protein sequence ID" value="AQV95246.1"/>
    <property type="molecule type" value="Genomic_DNA"/>
</dbReference>
<evidence type="ECO:0000313" key="2">
    <source>
        <dbReference type="Proteomes" id="UP000189627"/>
    </source>
</evidence>
<reference evidence="2" key="1">
    <citation type="submission" date="2017-02" db="EMBL/GenBank/DDBJ databases">
        <title>Complete genome sequence of Cupriavidus necator strain NH9, a 3-chlorobenzoate degrader.</title>
        <authorList>
            <person name="Moriuchi R."/>
            <person name="Dohra H."/>
            <person name="Ogawa N."/>
        </authorList>
    </citation>
    <scope>NUCLEOTIDE SEQUENCE [LARGE SCALE GENOMIC DNA]</scope>
    <source>
        <strain evidence="2">NH9</strain>
    </source>
</reference>
<name>A0A1U9UR74_CUPNE</name>
<dbReference type="KEGG" id="cuh:BJN34_15310"/>